<sequence length="264" mass="28980">MMIVEQVSKRIGTRNLVQEISFNVEKGRMYGIIGPNGAGKTTLLQLLSGMEAPTSGEVLLQGQAIASIKRKELAKRVAVLQQGGIPAAAFTVREVVQMGRFPFQNWLGEERSDSEQLIHDAIETMGLTAIAHRQVDQLSGGERQRVALAKVMVQEPELLLLDEPTTYLDIGYQVQLLDTVKRWQQDRQLTVIAVLHDLNLAAHYCDELLVLHEGRMAAYGPPSGIMKPELILGVFGAKAVILPHPETGVPQLLLAPSVPPSEIR</sequence>
<dbReference type="RefSeq" id="WP_126016505.1">
    <property type="nucleotide sequence ID" value="NZ_CP034437.1"/>
</dbReference>
<dbReference type="FunFam" id="3.40.50.300:FF:000134">
    <property type="entry name" value="Iron-enterobactin ABC transporter ATP-binding protein"/>
    <property type="match status" value="1"/>
</dbReference>
<dbReference type="InterPro" id="IPR017871">
    <property type="entry name" value="ABC_transporter-like_CS"/>
</dbReference>
<keyword evidence="4" id="KW-1278">Translocase</keyword>
<feature type="domain" description="ABC transporter" evidence="5">
    <location>
        <begin position="2"/>
        <end position="238"/>
    </location>
</feature>
<proteinExistence type="predicted"/>
<dbReference type="GO" id="GO:0005524">
    <property type="term" value="F:ATP binding"/>
    <property type="evidence" value="ECO:0007669"/>
    <property type="project" value="UniProtKB-KW"/>
</dbReference>
<dbReference type="KEGG" id="palb:EJC50_15625"/>
<dbReference type="Pfam" id="PF00005">
    <property type="entry name" value="ABC_tran"/>
    <property type="match status" value="1"/>
</dbReference>
<dbReference type="Proteomes" id="UP000272528">
    <property type="component" value="Chromosome"/>
</dbReference>
<dbReference type="InterPro" id="IPR003593">
    <property type="entry name" value="AAA+_ATPase"/>
</dbReference>
<evidence type="ECO:0000256" key="4">
    <source>
        <dbReference type="ARBA" id="ARBA00022967"/>
    </source>
</evidence>
<name>A0A3S9A5H0_9BACL</name>
<dbReference type="SMART" id="SM00382">
    <property type="entry name" value="AAA"/>
    <property type="match status" value="1"/>
</dbReference>
<dbReference type="PROSITE" id="PS00211">
    <property type="entry name" value="ABC_TRANSPORTER_1"/>
    <property type="match status" value="1"/>
</dbReference>
<organism evidence="6 7">
    <name type="scientific">Paenibacillus albus</name>
    <dbReference type="NCBI Taxonomy" id="2495582"/>
    <lineage>
        <taxon>Bacteria</taxon>
        <taxon>Bacillati</taxon>
        <taxon>Bacillota</taxon>
        <taxon>Bacilli</taxon>
        <taxon>Bacillales</taxon>
        <taxon>Paenibacillaceae</taxon>
        <taxon>Paenibacillus</taxon>
    </lineage>
</organism>
<dbReference type="GO" id="GO:0016887">
    <property type="term" value="F:ATP hydrolysis activity"/>
    <property type="evidence" value="ECO:0007669"/>
    <property type="project" value="InterPro"/>
</dbReference>
<dbReference type="CDD" id="cd03214">
    <property type="entry name" value="ABC_Iron-Siderophores_B12_Hemin"/>
    <property type="match status" value="1"/>
</dbReference>
<dbReference type="PROSITE" id="PS50893">
    <property type="entry name" value="ABC_TRANSPORTER_2"/>
    <property type="match status" value="1"/>
</dbReference>
<keyword evidence="2" id="KW-0547">Nucleotide-binding</keyword>
<evidence type="ECO:0000259" key="5">
    <source>
        <dbReference type="PROSITE" id="PS50893"/>
    </source>
</evidence>
<gene>
    <name evidence="6" type="ORF">EJC50_15625</name>
</gene>
<keyword evidence="7" id="KW-1185">Reference proteome</keyword>
<dbReference type="AlphaFoldDB" id="A0A3S9A5H0"/>
<dbReference type="Gene3D" id="3.40.50.300">
    <property type="entry name" value="P-loop containing nucleotide triphosphate hydrolases"/>
    <property type="match status" value="1"/>
</dbReference>
<dbReference type="PANTHER" id="PTHR42794">
    <property type="entry name" value="HEMIN IMPORT ATP-BINDING PROTEIN HMUV"/>
    <property type="match status" value="1"/>
</dbReference>
<keyword evidence="1" id="KW-0813">Transport</keyword>
<evidence type="ECO:0000313" key="6">
    <source>
        <dbReference type="EMBL" id="AZN40940.1"/>
    </source>
</evidence>
<keyword evidence="3 6" id="KW-0067">ATP-binding</keyword>
<dbReference type="OrthoDB" id="9787851at2"/>
<dbReference type="NCBIfam" id="NF010068">
    <property type="entry name" value="PRK13548.1"/>
    <property type="match status" value="1"/>
</dbReference>
<dbReference type="InterPro" id="IPR027417">
    <property type="entry name" value="P-loop_NTPase"/>
</dbReference>
<dbReference type="SUPFAM" id="SSF52540">
    <property type="entry name" value="P-loop containing nucleoside triphosphate hydrolases"/>
    <property type="match status" value="1"/>
</dbReference>
<dbReference type="InterPro" id="IPR003439">
    <property type="entry name" value="ABC_transporter-like_ATP-bd"/>
</dbReference>
<reference evidence="7" key="1">
    <citation type="submission" date="2018-12" db="EMBL/GenBank/DDBJ databases">
        <title>Genome sequence of Peanibacillus sp.</title>
        <authorList>
            <person name="Subramani G."/>
            <person name="Srinivasan S."/>
            <person name="Kim M.K."/>
        </authorList>
    </citation>
    <scope>NUCLEOTIDE SEQUENCE [LARGE SCALE GENOMIC DNA]</scope>
    <source>
        <strain evidence="7">18JY67-1</strain>
    </source>
</reference>
<evidence type="ECO:0000256" key="1">
    <source>
        <dbReference type="ARBA" id="ARBA00022448"/>
    </source>
</evidence>
<dbReference type="PANTHER" id="PTHR42794:SF1">
    <property type="entry name" value="HEMIN IMPORT ATP-BINDING PROTEIN HMUV"/>
    <property type="match status" value="1"/>
</dbReference>
<evidence type="ECO:0000256" key="2">
    <source>
        <dbReference type="ARBA" id="ARBA00022741"/>
    </source>
</evidence>
<dbReference type="EMBL" id="CP034437">
    <property type="protein sequence ID" value="AZN40940.1"/>
    <property type="molecule type" value="Genomic_DNA"/>
</dbReference>
<evidence type="ECO:0000256" key="3">
    <source>
        <dbReference type="ARBA" id="ARBA00022840"/>
    </source>
</evidence>
<accession>A0A3S9A5H0</accession>
<protein>
    <submittedName>
        <fullName evidence="6">Heme ABC transporter ATP-binding protein</fullName>
    </submittedName>
</protein>
<evidence type="ECO:0000313" key="7">
    <source>
        <dbReference type="Proteomes" id="UP000272528"/>
    </source>
</evidence>